<dbReference type="AlphaFoldDB" id="A0A2B7ZQ60"/>
<evidence type="ECO:0000313" key="3">
    <source>
        <dbReference type="EMBL" id="PGH35795.1"/>
    </source>
</evidence>
<feature type="signal peptide" evidence="2">
    <location>
        <begin position="1"/>
        <end position="23"/>
    </location>
</feature>
<feature type="region of interest" description="Disordered" evidence="1">
    <location>
        <begin position="49"/>
        <end position="73"/>
    </location>
</feature>
<reference evidence="3 4" key="1">
    <citation type="submission" date="2017-10" db="EMBL/GenBank/DDBJ databases">
        <title>Comparative genomics in systemic dimorphic fungi from Ajellomycetaceae.</title>
        <authorList>
            <person name="Munoz J.F."/>
            <person name="Mcewen J.G."/>
            <person name="Clay O.K."/>
            <person name="Cuomo C.A."/>
        </authorList>
    </citation>
    <scope>NUCLEOTIDE SEQUENCE [LARGE SCALE GENOMIC DNA]</scope>
    <source>
        <strain evidence="3 4">UAMH4076</strain>
    </source>
</reference>
<organism evidence="3 4">
    <name type="scientific">[Emmonsia] crescens</name>
    <dbReference type="NCBI Taxonomy" id="73230"/>
    <lineage>
        <taxon>Eukaryota</taxon>
        <taxon>Fungi</taxon>
        <taxon>Dikarya</taxon>
        <taxon>Ascomycota</taxon>
        <taxon>Pezizomycotina</taxon>
        <taxon>Eurotiomycetes</taxon>
        <taxon>Eurotiomycetidae</taxon>
        <taxon>Onygenales</taxon>
        <taxon>Ajellomycetaceae</taxon>
        <taxon>Emergomyces</taxon>
    </lineage>
</organism>
<evidence type="ECO:0000313" key="4">
    <source>
        <dbReference type="Proteomes" id="UP000226031"/>
    </source>
</evidence>
<keyword evidence="4" id="KW-1185">Reference proteome</keyword>
<protein>
    <submittedName>
        <fullName evidence="3">Uncharacterized protein</fullName>
    </submittedName>
</protein>
<evidence type="ECO:0000256" key="2">
    <source>
        <dbReference type="SAM" id="SignalP"/>
    </source>
</evidence>
<gene>
    <name evidence="3" type="ORF">GX50_01379</name>
</gene>
<evidence type="ECO:0000256" key="1">
    <source>
        <dbReference type="SAM" id="MobiDB-lite"/>
    </source>
</evidence>
<feature type="chain" id="PRO_5012541385" evidence="2">
    <location>
        <begin position="24"/>
        <end position="124"/>
    </location>
</feature>
<dbReference type="Proteomes" id="UP000226031">
    <property type="component" value="Unassembled WGS sequence"/>
</dbReference>
<comment type="caution">
    <text evidence="3">The sequence shown here is derived from an EMBL/GenBank/DDBJ whole genome shotgun (WGS) entry which is preliminary data.</text>
</comment>
<feature type="compositionally biased region" description="Low complexity" evidence="1">
    <location>
        <begin position="52"/>
        <end position="68"/>
    </location>
</feature>
<dbReference type="EMBL" id="PDND01000016">
    <property type="protein sequence ID" value="PGH35795.1"/>
    <property type="molecule type" value="Genomic_DNA"/>
</dbReference>
<keyword evidence="2" id="KW-0732">Signal</keyword>
<accession>A0A2B7ZQ60</accession>
<sequence>MKFTTVTLFTLTLLLSPFSFVLGQINPGPSPTQSIGCEPHGDHWHCDGPRIPTDVPTTSTTATTTADPGPSPIESVGCKPHGDHWHCDGPAPATPTTGAAAANSVKLNRCVAMVGGVVAVMVWW</sequence>
<proteinExistence type="predicted"/>
<name>A0A2B7ZQ60_9EURO</name>